<dbReference type="PANTHER" id="PTHR37841">
    <property type="entry name" value="GLR2918 PROTEIN"/>
    <property type="match status" value="1"/>
</dbReference>
<gene>
    <name evidence="2" type="ORF">H9819_04170</name>
</gene>
<accession>A0A9D2A4R1</accession>
<dbReference type="AlphaFoldDB" id="A0A9D2A4R1"/>
<protein>
    <submittedName>
        <fullName evidence="2">WG repeat-containing protein</fullName>
    </submittedName>
</protein>
<reference evidence="2" key="2">
    <citation type="submission" date="2021-04" db="EMBL/GenBank/DDBJ databases">
        <authorList>
            <person name="Gilroy R."/>
        </authorList>
    </citation>
    <scope>NUCLEOTIDE SEQUENCE</scope>
    <source>
        <strain evidence="2">ChiHjej12B11-24981</strain>
    </source>
</reference>
<dbReference type="Pfam" id="PF14903">
    <property type="entry name" value="WG_beta_rep"/>
    <property type="match status" value="2"/>
</dbReference>
<name>A0A9D2A4R1_9BACE</name>
<organism evidence="2 3">
    <name type="scientific">Candidatus Bacteroides merdipullorum</name>
    <dbReference type="NCBI Taxonomy" id="2838474"/>
    <lineage>
        <taxon>Bacteria</taxon>
        <taxon>Pseudomonadati</taxon>
        <taxon>Bacteroidota</taxon>
        <taxon>Bacteroidia</taxon>
        <taxon>Bacteroidales</taxon>
        <taxon>Bacteroidaceae</taxon>
        <taxon>Bacteroides</taxon>
    </lineage>
</organism>
<feature type="signal peptide" evidence="1">
    <location>
        <begin position="1"/>
        <end position="24"/>
    </location>
</feature>
<sequence length="616" mass="69861">MIRKINYYFSLFTFAASLCSLLVACQQTGNGIVKALPFHNGQDTAWGFVNTDGSVRIPAGTFAQQPSAVVGDMFTLPSTQGLLQLYTINQPTVPVTLRTFARIGYFFDKVALAQETPDGPILIIDKEGRDIASTAQYPQYNIVQMHNFSNGRALFVTREGKYGYVDTEGNIIIPPIYDVAYDFCEEIALVGMNNSQGETGYQLINPEGQVIGNVRLSGCLLDTRFSSNKLLFKELHNGHLGFLNKQGDAVLYLPTSVLQASRFCHQTITIRIDEGSGCMNDKGQISIPAIYQDAFMVDRDRVAARHGNQWGLLDTSGKTVTAFCFDTISNFYADGHAIVKDKTSYHFINRKGKLTDSGFAFIAEDSTAQRLKPQLFTIRQESEDSTSLSSPLMPKATKEKQEKQQEAIMGHTPLHTSSHTQIENKDWREVTRQHPFYQEAAKVVSGKLEEQDSQNRRMILNYVEHLRTSYTTKDIDFLEQLFSENALIVVGTVVHTTPQKEANYLPSAQVVYNVKSKRQYLDRLKEVFKANQNIDVKFSKFHIMRHPTQQGIYGVSLRQEYHSDLYSDDGYLFLLWDFRDETSPKIHVRTWQPRIQPDHTLLPENEIFSIRNFNLQ</sequence>
<comment type="caution">
    <text evidence="2">The sequence shown here is derived from an EMBL/GenBank/DDBJ whole genome shotgun (WGS) entry which is preliminary data.</text>
</comment>
<reference evidence="2" key="1">
    <citation type="journal article" date="2021" name="PeerJ">
        <title>Extensive microbial diversity within the chicken gut microbiome revealed by metagenomics and culture.</title>
        <authorList>
            <person name="Gilroy R."/>
            <person name="Ravi A."/>
            <person name="Getino M."/>
            <person name="Pursley I."/>
            <person name="Horton D.L."/>
            <person name="Alikhan N.F."/>
            <person name="Baker D."/>
            <person name="Gharbi K."/>
            <person name="Hall N."/>
            <person name="Watson M."/>
            <person name="Adriaenssens E.M."/>
            <person name="Foster-Nyarko E."/>
            <person name="Jarju S."/>
            <person name="Secka A."/>
            <person name="Antonio M."/>
            <person name="Oren A."/>
            <person name="Chaudhuri R.R."/>
            <person name="La Ragione R."/>
            <person name="Hildebrand F."/>
            <person name="Pallen M.J."/>
        </authorList>
    </citation>
    <scope>NUCLEOTIDE SEQUENCE</scope>
    <source>
        <strain evidence="2">ChiHjej12B11-24981</strain>
    </source>
</reference>
<proteinExistence type="predicted"/>
<evidence type="ECO:0000313" key="3">
    <source>
        <dbReference type="Proteomes" id="UP000824023"/>
    </source>
</evidence>
<evidence type="ECO:0000313" key="2">
    <source>
        <dbReference type="EMBL" id="HIZ01435.1"/>
    </source>
</evidence>
<evidence type="ECO:0000256" key="1">
    <source>
        <dbReference type="SAM" id="SignalP"/>
    </source>
</evidence>
<dbReference type="InterPro" id="IPR032774">
    <property type="entry name" value="WG_beta_rep"/>
</dbReference>
<feature type="chain" id="PRO_5038866145" evidence="1">
    <location>
        <begin position="25"/>
        <end position="616"/>
    </location>
</feature>
<dbReference type="EMBL" id="DXCK01000060">
    <property type="protein sequence ID" value="HIZ01435.1"/>
    <property type="molecule type" value="Genomic_DNA"/>
</dbReference>
<dbReference type="SUPFAM" id="SSF69360">
    <property type="entry name" value="Cell wall binding repeat"/>
    <property type="match status" value="1"/>
</dbReference>
<dbReference type="Proteomes" id="UP000824023">
    <property type="component" value="Unassembled WGS sequence"/>
</dbReference>
<keyword evidence="1" id="KW-0732">Signal</keyword>
<dbReference type="PANTHER" id="PTHR37841:SF1">
    <property type="entry name" value="DUF3298 DOMAIN-CONTAINING PROTEIN"/>
    <property type="match status" value="1"/>
</dbReference>
<dbReference type="PROSITE" id="PS51257">
    <property type="entry name" value="PROKAR_LIPOPROTEIN"/>
    <property type="match status" value="1"/>
</dbReference>